<dbReference type="EMBL" id="JACIEZ010000004">
    <property type="protein sequence ID" value="MBB4065446.1"/>
    <property type="molecule type" value="Genomic_DNA"/>
</dbReference>
<keyword evidence="3" id="KW-1185">Reference proteome</keyword>
<feature type="chain" id="PRO_5030861528" description="Secreted protein" evidence="1">
    <location>
        <begin position="25"/>
        <end position="125"/>
    </location>
</feature>
<evidence type="ECO:0000313" key="2">
    <source>
        <dbReference type="EMBL" id="MBB4065446.1"/>
    </source>
</evidence>
<dbReference type="RefSeq" id="WP_183366725.1">
    <property type="nucleotide sequence ID" value="NZ_JACIEZ010000004.1"/>
</dbReference>
<dbReference type="AlphaFoldDB" id="A0A7W6J620"/>
<evidence type="ECO:0000313" key="3">
    <source>
        <dbReference type="Proteomes" id="UP000528286"/>
    </source>
</evidence>
<comment type="caution">
    <text evidence="2">The sequence shown here is derived from an EMBL/GenBank/DDBJ whole genome shotgun (WGS) entry which is preliminary data.</text>
</comment>
<feature type="signal peptide" evidence="1">
    <location>
        <begin position="1"/>
        <end position="24"/>
    </location>
</feature>
<keyword evidence="1" id="KW-0732">Signal</keyword>
<name>A0A7W6J620_9HYPH</name>
<evidence type="ECO:0008006" key="4">
    <source>
        <dbReference type="Google" id="ProtNLM"/>
    </source>
</evidence>
<evidence type="ECO:0000256" key="1">
    <source>
        <dbReference type="SAM" id="SignalP"/>
    </source>
</evidence>
<gene>
    <name evidence="2" type="ORF">GGR23_002647</name>
</gene>
<protein>
    <recommendedName>
        <fullName evidence="4">Secreted protein</fullName>
    </recommendedName>
</protein>
<reference evidence="2 3" key="1">
    <citation type="submission" date="2020-08" db="EMBL/GenBank/DDBJ databases">
        <title>Genomic Encyclopedia of Type Strains, Phase IV (KMG-IV): sequencing the most valuable type-strain genomes for metagenomic binning, comparative biology and taxonomic classification.</title>
        <authorList>
            <person name="Goeker M."/>
        </authorList>
    </citation>
    <scope>NUCLEOTIDE SEQUENCE [LARGE SCALE GENOMIC DNA]</scope>
    <source>
        <strain evidence="2 3">DSM 29853</strain>
    </source>
</reference>
<accession>A0A7W6J620</accession>
<organism evidence="2 3">
    <name type="scientific">Gellertiella hungarica</name>
    <dbReference type="NCBI Taxonomy" id="1572859"/>
    <lineage>
        <taxon>Bacteria</taxon>
        <taxon>Pseudomonadati</taxon>
        <taxon>Pseudomonadota</taxon>
        <taxon>Alphaproteobacteria</taxon>
        <taxon>Hyphomicrobiales</taxon>
        <taxon>Rhizobiaceae</taxon>
        <taxon>Gellertiella</taxon>
    </lineage>
</organism>
<sequence length="125" mass="13420">MNGFKAMLAATGLFLLIAPLPSAAAEWSRDTLRGGEITRSVTRDGRFYFGETTRVGKNGATYTAQSRCHDGVVDRCRRTYTATGPEGRTRSGSVVTARGVGSVRSFGLHAGPGGDVGIGFRWHRR</sequence>
<dbReference type="Proteomes" id="UP000528286">
    <property type="component" value="Unassembled WGS sequence"/>
</dbReference>
<proteinExistence type="predicted"/>